<dbReference type="STRING" id="216903.SAMN05444371_0355"/>
<evidence type="ECO:0000313" key="2">
    <source>
        <dbReference type="Proteomes" id="UP000184498"/>
    </source>
</evidence>
<sequence>MARLKKNGNLSGAIGNIVFVNDGKRSYVRSKPDTVKQTKNTIASASVFGWVSAQEKQFRLILQDKIGLIPQQYFAARHVARLRKTVIREEGSSGNTIAKFQDPTALIGFDLNPKQEWERCTNFFPAFETDEKNVFTAKIPALSWIKQVKPPQYASLATINIHAIATDLNQISVTAELLSSLSMTMKEREIIPSQEWSFSIPETTKWLLVIAIINFHSDKNQLGKTERTIGNYLWAKKITD</sequence>
<evidence type="ECO:0000313" key="1">
    <source>
        <dbReference type="EMBL" id="SHJ93674.1"/>
    </source>
</evidence>
<dbReference type="OrthoDB" id="1257058at2"/>
<name>A0A1M6NDH9_9FLAO</name>
<keyword evidence="2" id="KW-1185">Reference proteome</keyword>
<dbReference type="AlphaFoldDB" id="A0A1M6NDH9"/>
<gene>
    <name evidence="1" type="ORF">SAMN05444371_0355</name>
</gene>
<dbReference type="Proteomes" id="UP000184498">
    <property type="component" value="Unassembled WGS sequence"/>
</dbReference>
<dbReference type="EMBL" id="FRAM01000001">
    <property type="protein sequence ID" value="SHJ93674.1"/>
    <property type="molecule type" value="Genomic_DNA"/>
</dbReference>
<protein>
    <submittedName>
        <fullName evidence="1">Uncharacterized protein</fullName>
    </submittedName>
</protein>
<dbReference type="RefSeq" id="WP_072996136.1">
    <property type="nucleotide sequence ID" value="NZ_FRAM01000001.1"/>
</dbReference>
<accession>A0A1M6NDH9</accession>
<reference evidence="2" key="1">
    <citation type="submission" date="2016-11" db="EMBL/GenBank/DDBJ databases">
        <authorList>
            <person name="Varghese N."/>
            <person name="Submissions S."/>
        </authorList>
    </citation>
    <scope>NUCLEOTIDE SEQUENCE [LARGE SCALE GENOMIC DNA]</scope>
    <source>
        <strain evidence="2">DSM 18016</strain>
    </source>
</reference>
<proteinExistence type="predicted"/>
<organism evidence="1 2">
    <name type="scientific">Epilithonimonas mollis</name>
    <dbReference type="NCBI Taxonomy" id="216903"/>
    <lineage>
        <taxon>Bacteria</taxon>
        <taxon>Pseudomonadati</taxon>
        <taxon>Bacteroidota</taxon>
        <taxon>Flavobacteriia</taxon>
        <taxon>Flavobacteriales</taxon>
        <taxon>Weeksellaceae</taxon>
        <taxon>Chryseobacterium group</taxon>
        <taxon>Epilithonimonas</taxon>
    </lineage>
</organism>